<sequence>MSGGKANHSRSQSTPPSPDVPEDINPRLSQASVISGWRGAIYGSHSDSLRFSEASWMEETGSPLRDSVLPYQPNHGEEIQEMGGEVDGLFGSPTSRHTSLLLDPETVELAAIGEAFLALGNPDTSDPPSMNAAMGTVLRRIDLADEMGDTVGAAALRHAAATLFEQPASTDSTSAAEPLGTEPLPAAEPFDGSEDLPLPPPDRPVAGPSRARFERQVLGHTARRARPPLAEAWASHSLFQSLLRNSIGEGNNREASLRMLEGTSPSTYPPPSIPLPTVPCPLPGHTNLPPLELGDPLLSQLDEALNALVGMAHAEAEREKEEEEEEEEVYEGKGKARANFRKLGG</sequence>
<proteinExistence type="predicted"/>
<organism evidence="2 3">
    <name type="scientific">Ephemerocybe angulata</name>
    <dbReference type="NCBI Taxonomy" id="980116"/>
    <lineage>
        <taxon>Eukaryota</taxon>
        <taxon>Fungi</taxon>
        <taxon>Dikarya</taxon>
        <taxon>Basidiomycota</taxon>
        <taxon>Agaricomycotina</taxon>
        <taxon>Agaricomycetes</taxon>
        <taxon>Agaricomycetidae</taxon>
        <taxon>Agaricales</taxon>
        <taxon>Agaricineae</taxon>
        <taxon>Psathyrellaceae</taxon>
        <taxon>Ephemerocybe</taxon>
    </lineage>
</organism>
<feature type="compositionally biased region" description="Acidic residues" evidence="1">
    <location>
        <begin position="320"/>
        <end position="329"/>
    </location>
</feature>
<evidence type="ECO:0000313" key="3">
    <source>
        <dbReference type="Proteomes" id="UP000521943"/>
    </source>
</evidence>
<dbReference type="AlphaFoldDB" id="A0A8H6I314"/>
<keyword evidence="3" id="KW-1185">Reference proteome</keyword>
<name>A0A8H6I314_9AGAR</name>
<feature type="region of interest" description="Disordered" evidence="1">
    <location>
        <begin position="1"/>
        <end position="28"/>
    </location>
</feature>
<gene>
    <name evidence="2" type="ORF">DFP72DRAFT_1066852</name>
</gene>
<comment type="caution">
    <text evidence="2">The sequence shown here is derived from an EMBL/GenBank/DDBJ whole genome shotgun (WGS) entry which is preliminary data.</text>
</comment>
<feature type="region of interest" description="Disordered" evidence="1">
    <location>
        <begin position="313"/>
        <end position="345"/>
    </location>
</feature>
<accession>A0A8H6I314</accession>
<feature type="region of interest" description="Disordered" evidence="1">
    <location>
        <begin position="167"/>
        <end position="208"/>
    </location>
</feature>
<evidence type="ECO:0000313" key="2">
    <source>
        <dbReference type="EMBL" id="KAF6756503.1"/>
    </source>
</evidence>
<dbReference type="Proteomes" id="UP000521943">
    <property type="component" value="Unassembled WGS sequence"/>
</dbReference>
<protein>
    <submittedName>
        <fullName evidence="2">Uncharacterized protein</fullName>
    </submittedName>
</protein>
<dbReference type="EMBL" id="JACGCI010000026">
    <property type="protein sequence ID" value="KAF6756503.1"/>
    <property type="molecule type" value="Genomic_DNA"/>
</dbReference>
<feature type="compositionally biased region" description="Basic residues" evidence="1">
    <location>
        <begin position="335"/>
        <end position="345"/>
    </location>
</feature>
<evidence type="ECO:0000256" key="1">
    <source>
        <dbReference type="SAM" id="MobiDB-lite"/>
    </source>
</evidence>
<reference evidence="2 3" key="1">
    <citation type="submission" date="2020-07" db="EMBL/GenBank/DDBJ databases">
        <title>Comparative genomics of pyrophilous fungi reveals a link between fire events and developmental genes.</title>
        <authorList>
            <consortium name="DOE Joint Genome Institute"/>
            <person name="Steindorff A.S."/>
            <person name="Carver A."/>
            <person name="Calhoun S."/>
            <person name="Stillman K."/>
            <person name="Liu H."/>
            <person name="Lipzen A."/>
            <person name="Pangilinan J."/>
            <person name="Labutti K."/>
            <person name="Bruns T.D."/>
            <person name="Grigoriev I.V."/>
        </authorList>
    </citation>
    <scope>NUCLEOTIDE SEQUENCE [LARGE SCALE GENOMIC DNA]</scope>
    <source>
        <strain evidence="2 3">CBS 144469</strain>
    </source>
</reference>